<evidence type="ECO:0000256" key="1">
    <source>
        <dbReference type="ARBA" id="ARBA00022803"/>
    </source>
</evidence>
<reference evidence="3" key="2">
    <citation type="submission" date="2021-05" db="EMBL/GenBank/DDBJ databases">
        <authorList>
            <person name="Pain A."/>
        </authorList>
    </citation>
    <scope>NUCLEOTIDE SEQUENCE</scope>
    <source>
        <strain evidence="3">1802A</strain>
    </source>
</reference>
<dbReference type="SUPFAM" id="SSF48452">
    <property type="entry name" value="TPR-like"/>
    <property type="match status" value="1"/>
</dbReference>
<keyword evidence="1" id="KW-0802">TPR repeat</keyword>
<feature type="region of interest" description="Disordered" evidence="2">
    <location>
        <begin position="1"/>
        <end position="30"/>
    </location>
</feature>
<dbReference type="EMBL" id="JAHBMH010000044">
    <property type="protein sequence ID" value="KAK1936529.1"/>
    <property type="molecule type" value="Genomic_DNA"/>
</dbReference>
<proteinExistence type="predicted"/>
<dbReference type="PANTHER" id="PTHR46423">
    <property type="entry name" value="RNA POLYMERASE II-ASSOCIATED PROTEIN 3"/>
    <property type="match status" value="1"/>
</dbReference>
<sequence>MEISEIDAPSTEPVMGSPRGDDDPADAAECATADQGAIESDAEKVHIDAHSDLFGRQSPEFLKERGNDAYKNGDFIGACELYTSAIMRLEYSNDDVLKSQLYANRAACHIAVEQYDLAVNDTTDAILMNGSYVKVSTHTLYDVINTKCASG</sequence>
<dbReference type="Gene3D" id="1.25.40.10">
    <property type="entry name" value="Tetratricopeptide repeat domain"/>
    <property type="match status" value="1"/>
</dbReference>
<name>A0AAD9GDR4_BABDI</name>
<dbReference type="AlphaFoldDB" id="A0AAD9GDR4"/>
<protein>
    <submittedName>
        <fullName evidence="3">Uncharacterized protein</fullName>
    </submittedName>
</protein>
<dbReference type="InterPro" id="IPR051966">
    <property type="entry name" value="RPAP3"/>
</dbReference>
<evidence type="ECO:0000313" key="3">
    <source>
        <dbReference type="EMBL" id="KAK1936529.1"/>
    </source>
</evidence>
<dbReference type="Proteomes" id="UP001195914">
    <property type="component" value="Unassembled WGS sequence"/>
</dbReference>
<dbReference type="PANTHER" id="PTHR46423:SF1">
    <property type="entry name" value="RNA POLYMERASE II-ASSOCIATED PROTEIN 3"/>
    <property type="match status" value="1"/>
</dbReference>
<dbReference type="InterPro" id="IPR011990">
    <property type="entry name" value="TPR-like_helical_dom_sf"/>
</dbReference>
<reference evidence="3" key="1">
    <citation type="journal article" date="2014" name="Nucleic Acids Res.">
        <title>The evolutionary dynamics of variant antigen genes in Babesia reveal a history of genomic innovation underlying host-parasite interaction.</title>
        <authorList>
            <person name="Jackson A.P."/>
            <person name="Otto T.D."/>
            <person name="Darby A."/>
            <person name="Ramaprasad A."/>
            <person name="Xia D."/>
            <person name="Echaide I.E."/>
            <person name="Farber M."/>
            <person name="Gahlot S."/>
            <person name="Gamble J."/>
            <person name="Gupta D."/>
            <person name="Gupta Y."/>
            <person name="Jackson L."/>
            <person name="Malandrin L."/>
            <person name="Malas T.B."/>
            <person name="Moussa E."/>
            <person name="Nair M."/>
            <person name="Reid A.J."/>
            <person name="Sanders M."/>
            <person name="Sharma J."/>
            <person name="Tracey A."/>
            <person name="Quail M.A."/>
            <person name="Weir W."/>
            <person name="Wastling J.M."/>
            <person name="Hall N."/>
            <person name="Willadsen P."/>
            <person name="Lingelbach K."/>
            <person name="Shiels B."/>
            <person name="Tait A."/>
            <person name="Berriman M."/>
            <person name="Allred D.R."/>
            <person name="Pain A."/>
        </authorList>
    </citation>
    <scope>NUCLEOTIDE SEQUENCE</scope>
    <source>
        <strain evidence="3">1802A</strain>
    </source>
</reference>
<dbReference type="GO" id="GO:0101031">
    <property type="term" value="C:protein folding chaperone complex"/>
    <property type="evidence" value="ECO:0007669"/>
    <property type="project" value="TreeGrafter"/>
</dbReference>
<accession>A0AAD9GDR4</accession>
<keyword evidence="4" id="KW-1185">Reference proteome</keyword>
<organism evidence="3 4">
    <name type="scientific">Babesia divergens</name>
    <dbReference type="NCBI Taxonomy" id="32595"/>
    <lineage>
        <taxon>Eukaryota</taxon>
        <taxon>Sar</taxon>
        <taxon>Alveolata</taxon>
        <taxon>Apicomplexa</taxon>
        <taxon>Aconoidasida</taxon>
        <taxon>Piroplasmida</taxon>
        <taxon>Babesiidae</taxon>
        <taxon>Babesia</taxon>
    </lineage>
</organism>
<gene>
    <name evidence="3" type="ORF">X943_004041</name>
</gene>
<comment type="caution">
    <text evidence="3">The sequence shown here is derived from an EMBL/GenBank/DDBJ whole genome shotgun (WGS) entry which is preliminary data.</text>
</comment>
<evidence type="ECO:0000313" key="4">
    <source>
        <dbReference type="Proteomes" id="UP001195914"/>
    </source>
</evidence>
<evidence type="ECO:0000256" key="2">
    <source>
        <dbReference type="SAM" id="MobiDB-lite"/>
    </source>
</evidence>